<name>A0A5B8MS47_9CHLO</name>
<evidence type="ECO:0000313" key="2">
    <source>
        <dbReference type="Proteomes" id="UP000316726"/>
    </source>
</evidence>
<accession>A0A5B8MS47</accession>
<dbReference type="Gene3D" id="1.25.40.10">
    <property type="entry name" value="Tetratricopeptide repeat domain"/>
    <property type="match status" value="1"/>
</dbReference>
<dbReference type="OrthoDB" id="10568840at2759"/>
<dbReference type="EMBL" id="CP031040">
    <property type="protein sequence ID" value="QDZ22102.1"/>
    <property type="molecule type" value="Genomic_DNA"/>
</dbReference>
<dbReference type="InterPro" id="IPR011990">
    <property type="entry name" value="TPR-like_helical_dom_sf"/>
</dbReference>
<keyword evidence="2" id="KW-1185">Reference proteome</keyword>
<dbReference type="SUPFAM" id="SSF48452">
    <property type="entry name" value="TPR-like"/>
    <property type="match status" value="1"/>
</dbReference>
<gene>
    <name evidence="1" type="ORF">A3770_07p46200</name>
</gene>
<proteinExistence type="predicted"/>
<sequence>MLLLVAAREEKPAAAAAAAAAMQDKVEGEISKLLKYGRLEGDPYTAVEFLDQAVAKAERLRGSLVGQAGDADRVQGILASCFVARGNALLGAKGWEDADKDFQRAVGLLEGYKGGGGQKFVFYEASANCTVCNSREMAVALALDGQGIALGQTGRWEEAQVAFTKCLGVLAVNASSGLDVEEVPRGWTLSGLRGGAPTMFQRAQLNLALAKYGAGDREGALKVLQGLDKGPDPGDRGYPQFWDARAAQVAALYGNGFGGKAELEWKQLCVSHPPPPPSRPNNKVKLAVNRAAQRMLDMEALVTDNRCEDFDSGTQIPCDDAGIPGLGGSSSPCVLYTEREVTARLWPSELVQNLADFRGQGT</sequence>
<evidence type="ECO:0008006" key="3">
    <source>
        <dbReference type="Google" id="ProtNLM"/>
    </source>
</evidence>
<reference evidence="1 2" key="1">
    <citation type="submission" date="2018-07" db="EMBL/GenBank/DDBJ databases">
        <title>The complete nuclear genome of the prasinophyte Chloropicon primus (CCMP1205).</title>
        <authorList>
            <person name="Pombert J.-F."/>
            <person name="Otis C."/>
            <person name="Turmel M."/>
            <person name="Lemieux C."/>
        </authorList>
    </citation>
    <scope>NUCLEOTIDE SEQUENCE [LARGE SCALE GENOMIC DNA]</scope>
    <source>
        <strain evidence="1 2">CCMP1205</strain>
    </source>
</reference>
<dbReference type="AlphaFoldDB" id="A0A5B8MS47"/>
<dbReference type="Proteomes" id="UP000316726">
    <property type="component" value="Chromosome 7"/>
</dbReference>
<organism evidence="1 2">
    <name type="scientific">Chloropicon primus</name>
    <dbReference type="NCBI Taxonomy" id="1764295"/>
    <lineage>
        <taxon>Eukaryota</taxon>
        <taxon>Viridiplantae</taxon>
        <taxon>Chlorophyta</taxon>
        <taxon>Chloropicophyceae</taxon>
        <taxon>Chloropicales</taxon>
        <taxon>Chloropicaceae</taxon>
        <taxon>Chloropicon</taxon>
    </lineage>
</organism>
<protein>
    <recommendedName>
        <fullName evidence="3">Tetratricopeptide repeat domain-containing protein</fullName>
    </recommendedName>
</protein>
<evidence type="ECO:0000313" key="1">
    <source>
        <dbReference type="EMBL" id="QDZ22102.1"/>
    </source>
</evidence>